<comment type="caution">
    <text evidence="3">The sequence shown here is derived from an EMBL/GenBank/DDBJ whole genome shotgun (WGS) entry which is preliminary data.</text>
</comment>
<dbReference type="EMBL" id="JACRAF010000069">
    <property type="protein sequence ID" value="MBI4924107.1"/>
    <property type="molecule type" value="Genomic_DNA"/>
</dbReference>
<dbReference type="InterPro" id="IPR001789">
    <property type="entry name" value="Sig_transdc_resp-reg_receiver"/>
</dbReference>
<accession>A0A933L6P4</accession>
<feature type="modified residue" description="4-aspartylphosphate" evidence="1">
    <location>
        <position position="86"/>
    </location>
</feature>
<dbReference type="PROSITE" id="PS50110">
    <property type="entry name" value="RESPONSE_REGULATORY"/>
    <property type="match status" value="1"/>
</dbReference>
<evidence type="ECO:0000313" key="4">
    <source>
        <dbReference type="Proteomes" id="UP000782610"/>
    </source>
</evidence>
<evidence type="ECO:0000313" key="3">
    <source>
        <dbReference type="EMBL" id="MBI4924107.1"/>
    </source>
</evidence>
<dbReference type="GO" id="GO:0000160">
    <property type="term" value="P:phosphorelay signal transduction system"/>
    <property type="evidence" value="ECO:0007669"/>
    <property type="project" value="InterPro"/>
</dbReference>
<evidence type="ECO:0000256" key="1">
    <source>
        <dbReference type="PROSITE-ProRule" id="PRU00169"/>
    </source>
</evidence>
<dbReference type="Proteomes" id="UP000782610">
    <property type="component" value="Unassembled WGS sequence"/>
</dbReference>
<dbReference type="SUPFAM" id="SSF52172">
    <property type="entry name" value="CheY-like"/>
    <property type="match status" value="1"/>
</dbReference>
<keyword evidence="1" id="KW-0597">Phosphoprotein</keyword>
<name>A0A933L6P4_9HYPH</name>
<dbReference type="Gene3D" id="3.40.50.2300">
    <property type="match status" value="1"/>
</dbReference>
<dbReference type="AlphaFoldDB" id="A0A933L6P4"/>
<dbReference type="InterPro" id="IPR011006">
    <property type="entry name" value="CheY-like_superfamily"/>
</dbReference>
<organism evidence="3 4">
    <name type="scientific">Devosia nanyangense</name>
    <dbReference type="NCBI Taxonomy" id="1228055"/>
    <lineage>
        <taxon>Bacteria</taxon>
        <taxon>Pseudomonadati</taxon>
        <taxon>Pseudomonadota</taxon>
        <taxon>Alphaproteobacteria</taxon>
        <taxon>Hyphomicrobiales</taxon>
        <taxon>Devosiaceae</taxon>
        <taxon>Devosia</taxon>
    </lineage>
</organism>
<reference evidence="3" key="1">
    <citation type="submission" date="2020-07" db="EMBL/GenBank/DDBJ databases">
        <title>Huge and variable diversity of episymbiotic CPR bacteria and DPANN archaea in groundwater ecosystems.</title>
        <authorList>
            <person name="He C.Y."/>
            <person name="Keren R."/>
            <person name="Whittaker M."/>
            <person name="Farag I.F."/>
            <person name="Doudna J."/>
            <person name="Cate J.H.D."/>
            <person name="Banfield J.F."/>
        </authorList>
    </citation>
    <scope>NUCLEOTIDE SEQUENCE</scope>
    <source>
        <strain evidence="3">NC_groundwater_1586_Pr3_B-0.1um_66_15</strain>
    </source>
</reference>
<proteinExistence type="predicted"/>
<gene>
    <name evidence="3" type="ORF">HY834_20420</name>
</gene>
<feature type="domain" description="Response regulatory" evidence="2">
    <location>
        <begin position="23"/>
        <end position="156"/>
    </location>
</feature>
<protein>
    <submittedName>
        <fullName evidence="3">Response regulator</fullName>
    </submittedName>
</protein>
<sequence>MHLKTLSPDAKLFAEATGGVSVHLVFVDDDREICEQISEWAASITDAEGRPSIHPITLIQKKKSAIERIRRAISDSTVPDVILLLDLCLDGDKQFGFEALRAVREAEHEVRDIPVVIYSSSDADDDISESYALKANSFVWKGFGSEQQQRFLELMQYWLNIASVKPVGG</sequence>
<evidence type="ECO:0000259" key="2">
    <source>
        <dbReference type="PROSITE" id="PS50110"/>
    </source>
</evidence>